<keyword evidence="2" id="KW-1185">Reference proteome</keyword>
<proteinExistence type="predicted"/>
<dbReference type="Pfam" id="PF09388">
    <property type="entry name" value="SpoOE-like"/>
    <property type="match status" value="1"/>
</dbReference>
<dbReference type="Gene3D" id="4.10.280.10">
    <property type="entry name" value="Helix-loop-helix DNA-binding domain"/>
    <property type="match status" value="1"/>
</dbReference>
<dbReference type="EMBL" id="JAFDST010000001">
    <property type="protein sequence ID" value="MBP1079785.1"/>
    <property type="molecule type" value="Genomic_DNA"/>
</dbReference>
<reference evidence="1 2" key="1">
    <citation type="submission" date="2021-01" db="EMBL/GenBank/DDBJ databases">
        <title>Genomic Encyclopedia of Type Strains, Phase IV (KMG-IV): sequencing the most valuable type-strain genomes for metagenomic binning, comparative biology and taxonomic classification.</title>
        <authorList>
            <person name="Goeker M."/>
        </authorList>
    </citation>
    <scope>NUCLEOTIDE SEQUENCE [LARGE SCALE GENOMIC DNA]</scope>
    <source>
        <strain evidence="1 2">DSM 103394</strain>
    </source>
</reference>
<dbReference type="InterPro" id="IPR018540">
    <property type="entry name" value="Spo0E-like"/>
</dbReference>
<dbReference type="InterPro" id="IPR053028">
    <property type="entry name" value="Spo0E-like_phosphatase"/>
</dbReference>
<dbReference type="RefSeq" id="WP_225970328.1">
    <property type="nucleotide sequence ID" value="NZ_JAFDST010000001.1"/>
</dbReference>
<organism evidence="1 2">
    <name type="scientific">Bacillus capparidis</name>
    <dbReference type="NCBI Taxonomy" id="1840411"/>
    <lineage>
        <taxon>Bacteria</taxon>
        <taxon>Bacillati</taxon>
        <taxon>Bacillota</taxon>
        <taxon>Bacilli</taxon>
        <taxon>Bacillales</taxon>
        <taxon>Bacillaceae</taxon>
        <taxon>Bacillus</taxon>
    </lineage>
</organism>
<dbReference type="InterPro" id="IPR036638">
    <property type="entry name" value="HLH_DNA-bd_sf"/>
</dbReference>
<gene>
    <name evidence="1" type="ORF">JOC74_000273</name>
</gene>
<dbReference type="Proteomes" id="UP000674416">
    <property type="component" value="Unassembled WGS sequence"/>
</dbReference>
<dbReference type="InterPro" id="IPR037208">
    <property type="entry name" value="Spo0E-like_sf"/>
</dbReference>
<sequence length="48" mass="5738">METTKLMLTIDEKRKEMVETAKRQGYTGNETIKRSQELDNLINLFQKY</sequence>
<comment type="caution">
    <text evidence="1">The sequence shown here is derived from an EMBL/GenBank/DDBJ whole genome shotgun (WGS) entry which is preliminary data.</text>
</comment>
<accession>A0ABS4CR56</accession>
<dbReference type="SUPFAM" id="SSF140500">
    <property type="entry name" value="BAS1536-like"/>
    <property type="match status" value="1"/>
</dbReference>
<dbReference type="PANTHER" id="PTHR41263">
    <property type="entry name" value="ASPARTYL-PHOSPHATE PHOSPHATASE YISI"/>
    <property type="match status" value="1"/>
</dbReference>
<protein>
    <submittedName>
        <fullName evidence="1">Stage 0 sporulation regulatory protein</fullName>
    </submittedName>
</protein>
<dbReference type="PANTHER" id="PTHR41263:SF1">
    <property type="entry name" value="ASPARTYL-PHOSPHATE PHOSPHATASE YISI"/>
    <property type="match status" value="1"/>
</dbReference>
<evidence type="ECO:0000313" key="1">
    <source>
        <dbReference type="EMBL" id="MBP1079785.1"/>
    </source>
</evidence>
<evidence type="ECO:0000313" key="2">
    <source>
        <dbReference type="Proteomes" id="UP000674416"/>
    </source>
</evidence>
<name>A0ABS4CR56_9BACI</name>